<keyword evidence="5" id="KW-0378">Hydrolase</keyword>
<dbReference type="GO" id="GO:0004620">
    <property type="term" value="F:phospholipase activity"/>
    <property type="evidence" value="ECO:0000318"/>
    <property type="project" value="GO_Central"/>
</dbReference>
<evidence type="ECO:0000256" key="8">
    <source>
        <dbReference type="ARBA" id="ARBA00023098"/>
    </source>
</evidence>
<dbReference type="Gramene" id="Solyc01g020100.2.1">
    <property type="protein sequence ID" value="Solyc01g020100.2.1"/>
    <property type="gene ID" value="Solyc01g020100.2"/>
</dbReference>
<evidence type="ECO:0000313" key="12">
    <source>
        <dbReference type="Proteomes" id="UP000004994"/>
    </source>
</evidence>
<evidence type="ECO:0000256" key="2">
    <source>
        <dbReference type="ARBA" id="ARBA00010701"/>
    </source>
</evidence>
<evidence type="ECO:0000256" key="4">
    <source>
        <dbReference type="ARBA" id="ARBA00022640"/>
    </source>
</evidence>
<dbReference type="InParanoid" id="A0A3Q7EC30"/>
<feature type="signal peptide" evidence="9">
    <location>
        <begin position="1"/>
        <end position="25"/>
    </location>
</feature>
<dbReference type="OMA" id="CLTHSIW"/>
<dbReference type="GO" id="GO:0047714">
    <property type="term" value="F:galactolipase activity"/>
    <property type="evidence" value="ECO:0007669"/>
    <property type="project" value="UniProtKB-ARBA"/>
</dbReference>
<dbReference type="AlphaFoldDB" id="A0A3Q7EC30"/>
<keyword evidence="6" id="KW-0809">Transit peptide</keyword>
<dbReference type="GO" id="GO:0016042">
    <property type="term" value="P:lipid catabolic process"/>
    <property type="evidence" value="ECO:0007669"/>
    <property type="project" value="UniProtKB-KW"/>
</dbReference>
<evidence type="ECO:0000256" key="3">
    <source>
        <dbReference type="ARBA" id="ARBA00022528"/>
    </source>
</evidence>
<keyword evidence="8" id="KW-0443">Lipid metabolism</keyword>
<comment type="similarity">
    <text evidence="2">Belongs to the AB hydrolase superfamily. Lipase family.</text>
</comment>
<feature type="chain" id="PRO_5018533022" description="Fungal lipase-type domain-containing protein" evidence="9">
    <location>
        <begin position="26"/>
        <end position="241"/>
    </location>
</feature>
<dbReference type="PANTHER" id="PTHR31403">
    <property type="entry name" value="PHOSPHOLIPASE A1-IBETA2, CHLOROPLASTIC"/>
    <property type="match status" value="1"/>
</dbReference>
<dbReference type="InterPro" id="IPR002921">
    <property type="entry name" value="Fungal_lipase-type"/>
</dbReference>
<keyword evidence="12" id="KW-1185">Reference proteome</keyword>
<dbReference type="GO" id="GO:0009507">
    <property type="term" value="C:chloroplast"/>
    <property type="evidence" value="ECO:0007669"/>
    <property type="project" value="UniProtKB-SubCell"/>
</dbReference>
<dbReference type="EnsemblPlants" id="Solyc01g020100.2.1">
    <property type="protein sequence ID" value="Solyc01g020100.2.1"/>
    <property type="gene ID" value="Solyc01g020100.2"/>
</dbReference>
<dbReference type="Gene3D" id="3.40.50.1820">
    <property type="entry name" value="alpha/beta hydrolase"/>
    <property type="match status" value="1"/>
</dbReference>
<evidence type="ECO:0000313" key="11">
    <source>
        <dbReference type="EnsemblPlants" id="Solyc01g020100.2.1"/>
    </source>
</evidence>
<evidence type="ECO:0000256" key="5">
    <source>
        <dbReference type="ARBA" id="ARBA00022801"/>
    </source>
</evidence>
<evidence type="ECO:0000256" key="1">
    <source>
        <dbReference type="ARBA" id="ARBA00004229"/>
    </source>
</evidence>
<proteinExistence type="inferred from homology"/>
<sequence length="241" mass="27331">METCYKHVTMHIIFVVAVRSILVSFSNPSVHDLDHRYSINPNCLVKVTSGEKHIYGASNYIYPKCLTHSIWPRKLNHQENKIGFVASTRLGHCHITIALCKKTKDGEEIAYIMDLHGPARDYNMSSCDPTINIEELSITIVGHSLGGCLAIISAYDIAEIGLDLCKDGHFSRTRVGNIRLEQRLERLGVNVLRVVSKHDFESYCHVDEDIILYHNMSPSSIKKTRNLTYITDLEVHLELLN</sequence>
<evidence type="ECO:0000259" key="10">
    <source>
        <dbReference type="Pfam" id="PF01764"/>
    </source>
</evidence>
<name>A0A3Q7EC30_SOLLC</name>
<dbReference type="Pfam" id="PF01764">
    <property type="entry name" value="Lipase_3"/>
    <property type="match status" value="1"/>
</dbReference>
<dbReference type="GO" id="GO:0008970">
    <property type="term" value="F:phospholipase A1 activity"/>
    <property type="evidence" value="ECO:0007669"/>
    <property type="project" value="UniProtKB-ARBA"/>
</dbReference>
<dbReference type="Proteomes" id="UP000004994">
    <property type="component" value="Chromosome 1"/>
</dbReference>
<keyword evidence="3" id="KW-0150">Chloroplast</keyword>
<evidence type="ECO:0000256" key="7">
    <source>
        <dbReference type="ARBA" id="ARBA00022963"/>
    </source>
</evidence>
<dbReference type="STRING" id="4081.A0A3Q7EC30"/>
<organism evidence="11">
    <name type="scientific">Solanum lycopersicum</name>
    <name type="common">Tomato</name>
    <name type="synonym">Lycopersicon esculentum</name>
    <dbReference type="NCBI Taxonomy" id="4081"/>
    <lineage>
        <taxon>Eukaryota</taxon>
        <taxon>Viridiplantae</taxon>
        <taxon>Streptophyta</taxon>
        <taxon>Embryophyta</taxon>
        <taxon>Tracheophyta</taxon>
        <taxon>Spermatophyta</taxon>
        <taxon>Magnoliopsida</taxon>
        <taxon>eudicotyledons</taxon>
        <taxon>Gunneridae</taxon>
        <taxon>Pentapetalae</taxon>
        <taxon>asterids</taxon>
        <taxon>lamiids</taxon>
        <taxon>Solanales</taxon>
        <taxon>Solanaceae</taxon>
        <taxon>Solanoideae</taxon>
        <taxon>Solaneae</taxon>
        <taxon>Solanum</taxon>
        <taxon>Solanum subgen. Lycopersicon</taxon>
    </lineage>
</organism>
<accession>A0A3Q7EC30</accession>
<dbReference type="InterPro" id="IPR029058">
    <property type="entry name" value="AB_hydrolase_fold"/>
</dbReference>
<dbReference type="PANTHER" id="PTHR31403:SF53">
    <property type="entry name" value="PHOSPHOLIPASE A1-IGAMMA2, CHLOROPLASTIC-LIKE"/>
    <property type="match status" value="1"/>
</dbReference>
<comment type="subcellular location">
    <subcellularLocation>
        <location evidence="1">Plastid</location>
        <location evidence="1">Chloroplast</location>
    </subcellularLocation>
</comment>
<evidence type="ECO:0000256" key="6">
    <source>
        <dbReference type="ARBA" id="ARBA00022946"/>
    </source>
</evidence>
<keyword evidence="4" id="KW-0934">Plastid</keyword>
<dbReference type="SUPFAM" id="SSF53474">
    <property type="entry name" value="alpha/beta-Hydrolases"/>
    <property type="match status" value="1"/>
</dbReference>
<reference evidence="11" key="1">
    <citation type="journal article" date="2012" name="Nature">
        <title>The tomato genome sequence provides insights into fleshy fruit evolution.</title>
        <authorList>
            <consortium name="Tomato Genome Consortium"/>
        </authorList>
    </citation>
    <scope>NUCLEOTIDE SEQUENCE [LARGE SCALE GENOMIC DNA]</scope>
    <source>
        <strain evidence="11">cv. Heinz 1706</strain>
    </source>
</reference>
<dbReference type="PaxDb" id="4081-Solyc01g020100.1.1"/>
<reference evidence="11" key="2">
    <citation type="submission" date="2019-01" db="UniProtKB">
        <authorList>
            <consortium name="EnsemblPlants"/>
        </authorList>
    </citation>
    <scope>IDENTIFICATION</scope>
    <source>
        <strain evidence="11">cv. Heinz 1706</strain>
    </source>
</reference>
<keyword evidence="9" id="KW-0732">Signal</keyword>
<feature type="domain" description="Fungal lipase-type" evidence="10">
    <location>
        <begin position="134"/>
        <end position="200"/>
    </location>
</feature>
<protein>
    <recommendedName>
        <fullName evidence="10">Fungal lipase-type domain-containing protein</fullName>
    </recommendedName>
</protein>
<keyword evidence="7" id="KW-0442">Lipid degradation</keyword>
<evidence type="ECO:0000256" key="9">
    <source>
        <dbReference type="SAM" id="SignalP"/>
    </source>
</evidence>